<reference evidence="13" key="1">
    <citation type="journal article" date="2014" name="Environ. Microbiol.">
        <title>Comparative genomics of the marine bacterial genus Glaciecola reveals the high degree of genomic diversity and genomic characteristic for cold adaptation.</title>
        <authorList>
            <person name="Qin Q.L."/>
            <person name="Xie B.B."/>
            <person name="Yu Y."/>
            <person name="Shu Y.L."/>
            <person name="Rong J.C."/>
            <person name="Zhang Y.J."/>
            <person name="Zhao D.L."/>
            <person name="Chen X.L."/>
            <person name="Zhang X.Y."/>
            <person name="Chen B."/>
            <person name="Zhou B.C."/>
            <person name="Zhang Y.Z."/>
        </authorList>
    </citation>
    <scope>NUCLEOTIDE SEQUENCE [LARGE SCALE GENOMIC DNA]</scope>
    <source>
        <strain evidence="13">ACAM 615</strain>
    </source>
</reference>
<dbReference type="GO" id="GO:0005737">
    <property type="term" value="C:cytoplasm"/>
    <property type="evidence" value="ECO:0007669"/>
    <property type="project" value="UniProtKB-SubCell"/>
</dbReference>
<dbReference type="SMART" id="SM00382">
    <property type="entry name" value="AAA"/>
    <property type="match status" value="1"/>
</dbReference>
<evidence type="ECO:0000256" key="5">
    <source>
        <dbReference type="ARBA" id="ARBA00023134"/>
    </source>
</evidence>
<dbReference type="Pfam" id="PF02881">
    <property type="entry name" value="SRP54_N"/>
    <property type="match status" value="1"/>
</dbReference>
<name>K6ZM50_9ALTE</name>
<dbReference type="GO" id="GO:0003924">
    <property type="term" value="F:GTPase activity"/>
    <property type="evidence" value="ECO:0007669"/>
    <property type="project" value="UniProtKB-UniRule"/>
</dbReference>
<dbReference type="RefSeq" id="WP_006013547.1">
    <property type="nucleotide sequence ID" value="NZ_AUAV01000005.1"/>
</dbReference>
<dbReference type="InterPro" id="IPR036225">
    <property type="entry name" value="SRP/SRP_N"/>
</dbReference>
<dbReference type="EC" id="3.6.5.4" evidence="10"/>
<dbReference type="Gene3D" id="3.40.50.300">
    <property type="entry name" value="P-loop containing nucleotide triphosphate hydrolases"/>
    <property type="match status" value="1"/>
</dbReference>
<dbReference type="FunFam" id="1.20.120.140:FF:000002">
    <property type="entry name" value="Signal recognition particle receptor FtsY"/>
    <property type="match status" value="1"/>
</dbReference>
<comment type="function">
    <text evidence="9 10">Involved in targeting and insertion of nascent membrane proteins into the cytoplasmic membrane. Acts as a receptor for the complex formed by the signal recognition particle (SRP) and the ribosome-nascent chain (RNC). Interaction with SRP-RNC leads to the transfer of the RNC complex to the Sec translocase for insertion into the membrane, the hydrolysis of GTP by both Ffh and FtsY, and the dissociation of the SRP-FtsY complex into the individual components.</text>
</comment>
<feature type="binding site" evidence="10">
    <location>
        <begin position="213"/>
        <end position="220"/>
    </location>
    <ligand>
        <name>GTP</name>
        <dbReference type="ChEBI" id="CHEBI:37565"/>
    </ligand>
</feature>
<keyword evidence="2 10" id="KW-0963">Cytoplasm</keyword>
<dbReference type="Proteomes" id="UP000006251">
    <property type="component" value="Unassembled WGS sequence"/>
</dbReference>
<dbReference type="NCBIfam" id="TIGR00064">
    <property type="entry name" value="ftsY"/>
    <property type="match status" value="1"/>
</dbReference>
<evidence type="ECO:0000256" key="10">
    <source>
        <dbReference type="HAMAP-Rule" id="MF_00920"/>
    </source>
</evidence>
<dbReference type="GO" id="GO:0005047">
    <property type="term" value="F:signal recognition particle binding"/>
    <property type="evidence" value="ECO:0007669"/>
    <property type="project" value="TreeGrafter"/>
</dbReference>
<evidence type="ECO:0000313" key="13">
    <source>
        <dbReference type="Proteomes" id="UP000006251"/>
    </source>
</evidence>
<accession>K6ZM50</accession>
<evidence type="ECO:0000313" key="12">
    <source>
        <dbReference type="EMBL" id="GAC29953.1"/>
    </source>
</evidence>
<comment type="subunit">
    <text evidence="10">Part of the signal recognition particle protein translocation system, which is composed of SRP and FtsY. SRP is a ribonucleoprotein composed of Ffh and a 4.5S RNA molecule.</text>
</comment>
<dbReference type="FunFam" id="3.40.50.300:FF:000053">
    <property type="entry name" value="Signal recognition particle receptor FtsY"/>
    <property type="match status" value="1"/>
</dbReference>
<comment type="similarity">
    <text evidence="10">Belongs to the GTP-binding SRP family. FtsY subfamily.</text>
</comment>
<gene>
    <name evidence="10 12" type="primary">ftsY</name>
    <name evidence="12" type="ORF">GPAL_3102</name>
</gene>
<evidence type="ECO:0000256" key="7">
    <source>
        <dbReference type="ARBA" id="ARBA00023170"/>
    </source>
</evidence>
<feature type="binding site" evidence="10">
    <location>
        <begin position="295"/>
        <end position="299"/>
    </location>
    <ligand>
        <name>GTP</name>
        <dbReference type="ChEBI" id="CHEBI:37565"/>
    </ligand>
</feature>
<dbReference type="SUPFAM" id="SSF47364">
    <property type="entry name" value="Domain of the SRP/SRP receptor G-proteins"/>
    <property type="match status" value="1"/>
</dbReference>
<dbReference type="CDD" id="cd17874">
    <property type="entry name" value="FtsY"/>
    <property type="match status" value="1"/>
</dbReference>
<dbReference type="GO" id="GO:0006614">
    <property type="term" value="P:SRP-dependent cotranslational protein targeting to membrane"/>
    <property type="evidence" value="ECO:0007669"/>
    <property type="project" value="InterPro"/>
</dbReference>
<dbReference type="HAMAP" id="MF_00920">
    <property type="entry name" value="FtsY"/>
    <property type="match status" value="1"/>
</dbReference>
<dbReference type="STRING" id="1121922.GCA_000428905_01211"/>
<evidence type="ECO:0000256" key="1">
    <source>
        <dbReference type="ARBA" id="ARBA00022475"/>
    </source>
</evidence>
<evidence type="ECO:0000256" key="4">
    <source>
        <dbReference type="ARBA" id="ARBA00022801"/>
    </source>
</evidence>
<keyword evidence="7 10" id="KW-0675">Receptor</keyword>
<dbReference type="PROSITE" id="PS00300">
    <property type="entry name" value="SRP54"/>
    <property type="match status" value="1"/>
</dbReference>
<dbReference type="Gene3D" id="1.20.120.140">
    <property type="entry name" value="Signal recognition particle SRP54, nucleotide-binding domain"/>
    <property type="match status" value="1"/>
</dbReference>
<dbReference type="AlphaFoldDB" id="K6ZM50"/>
<keyword evidence="4 10" id="KW-0378">Hydrolase</keyword>
<organism evidence="12 13">
    <name type="scientific">Brumicola pallidula DSM 14239 = ACAM 615</name>
    <dbReference type="NCBI Taxonomy" id="1121922"/>
    <lineage>
        <taxon>Bacteria</taxon>
        <taxon>Pseudomonadati</taxon>
        <taxon>Pseudomonadota</taxon>
        <taxon>Gammaproteobacteria</taxon>
        <taxon>Alteromonadales</taxon>
        <taxon>Alteromonadaceae</taxon>
        <taxon>Brumicola</taxon>
    </lineage>
</organism>
<dbReference type="InterPro" id="IPR004390">
    <property type="entry name" value="SR_rcpt_FtsY"/>
</dbReference>
<feature type="binding site" evidence="10">
    <location>
        <begin position="359"/>
        <end position="362"/>
    </location>
    <ligand>
        <name>GTP</name>
        <dbReference type="ChEBI" id="CHEBI:37565"/>
    </ligand>
</feature>
<dbReference type="SUPFAM" id="SSF52540">
    <property type="entry name" value="P-loop containing nucleoside triphosphate hydrolases"/>
    <property type="match status" value="1"/>
</dbReference>
<feature type="domain" description="SRP54-type proteins GTP-binding" evidence="11">
    <location>
        <begin position="380"/>
        <end position="393"/>
    </location>
</feature>
<evidence type="ECO:0000256" key="3">
    <source>
        <dbReference type="ARBA" id="ARBA00022741"/>
    </source>
</evidence>
<dbReference type="Pfam" id="PF00448">
    <property type="entry name" value="SRP54"/>
    <property type="match status" value="1"/>
</dbReference>
<evidence type="ECO:0000256" key="9">
    <source>
        <dbReference type="ARBA" id="ARBA00053570"/>
    </source>
</evidence>
<comment type="subcellular location">
    <subcellularLocation>
        <location evidence="10">Cell membrane</location>
        <topology evidence="10">Peripheral membrane protein</topology>
        <orientation evidence="10">Cytoplasmic side</orientation>
    </subcellularLocation>
    <subcellularLocation>
        <location evidence="10">Cytoplasm</location>
    </subcellularLocation>
</comment>
<dbReference type="OrthoDB" id="9804720at2"/>
<dbReference type="InterPro" id="IPR013822">
    <property type="entry name" value="Signal_recog_particl_SRP54_hlx"/>
</dbReference>
<dbReference type="PANTHER" id="PTHR43134">
    <property type="entry name" value="SIGNAL RECOGNITION PARTICLE RECEPTOR SUBUNIT ALPHA"/>
    <property type="match status" value="1"/>
</dbReference>
<dbReference type="InterPro" id="IPR000897">
    <property type="entry name" value="SRP54_GTPase_dom"/>
</dbReference>
<keyword evidence="13" id="KW-1185">Reference proteome</keyword>
<keyword evidence="1 10" id="KW-1003">Cell membrane</keyword>
<comment type="caution">
    <text evidence="12">The sequence shown here is derived from an EMBL/GenBank/DDBJ whole genome shotgun (WGS) entry which is preliminary data.</text>
</comment>
<proteinExistence type="inferred from homology"/>
<dbReference type="GO" id="GO:0005525">
    <property type="term" value="F:GTP binding"/>
    <property type="evidence" value="ECO:0007669"/>
    <property type="project" value="UniProtKB-UniRule"/>
</dbReference>
<protein>
    <recommendedName>
        <fullName evidence="10">Signal recognition particle receptor FtsY</fullName>
        <shortName evidence="10">SRP receptor</shortName>
        <ecNumber evidence="10">3.6.5.4</ecNumber>
    </recommendedName>
</protein>
<dbReference type="GO" id="GO:0005886">
    <property type="term" value="C:plasma membrane"/>
    <property type="evidence" value="ECO:0007669"/>
    <property type="project" value="UniProtKB-SubCell"/>
</dbReference>
<dbReference type="InterPro" id="IPR003593">
    <property type="entry name" value="AAA+_ATPase"/>
</dbReference>
<dbReference type="SMART" id="SM00963">
    <property type="entry name" value="SRP54_N"/>
    <property type="match status" value="1"/>
</dbReference>
<dbReference type="PANTHER" id="PTHR43134:SF1">
    <property type="entry name" value="SIGNAL RECOGNITION PARTICLE RECEPTOR SUBUNIT ALPHA"/>
    <property type="match status" value="1"/>
</dbReference>
<dbReference type="EMBL" id="BAEQ01000051">
    <property type="protein sequence ID" value="GAC29953.1"/>
    <property type="molecule type" value="Genomic_DNA"/>
</dbReference>
<dbReference type="SMART" id="SM00962">
    <property type="entry name" value="SRP54"/>
    <property type="match status" value="1"/>
</dbReference>
<comment type="catalytic activity">
    <reaction evidence="8 10">
        <text>GTP + H2O = GDP + phosphate + H(+)</text>
        <dbReference type="Rhea" id="RHEA:19669"/>
        <dbReference type="ChEBI" id="CHEBI:15377"/>
        <dbReference type="ChEBI" id="CHEBI:15378"/>
        <dbReference type="ChEBI" id="CHEBI:37565"/>
        <dbReference type="ChEBI" id="CHEBI:43474"/>
        <dbReference type="ChEBI" id="CHEBI:58189"/>
        <dbReference type="EC" id="3.6.5.4"/>
    </reaction>
</comment>
<evidence type="ECO:0000256" key="2">
    <source>
        <dbReference type="ARBA" id="ARBA00022490"/>
    </source>
</evidence>
<keyword evidence="3 10" id="KW-0547">Nucleotide-binding</keyword>
<evidence type="ECO:0000256" key="6">
    <source>
        <dbReference type="ARBA" id="ARBA00023136"/>
    </source>
</evidence>
<sequence length="414" mass="44690">MANLFNWFKKDQAKNPPTNQLETTEGNAHGAVQEDIASSDDASQAENIVETAVDNLSTSEIESADNVDNMTLESDSSTIELEQTPQSVDTVTIEKPSSSGFFSRLKQSLSRTKESIGTGFISLFAGKKIDSDLYEQLETQLLIADVGIATTAKIINSLTESAKLSQLKDGEALYYLLKAQMKALLQPVSQPFNLTTQSDEQGNKQPFVILMVGVNGVGKTTTIGKLAKQFQNDGKKVMLAAGDTFRAAAVEQLQVWGERNNIPVVAQQTGSDSASVIFDALASAKAKGVDVLIADTAGRLQNKQHLIEELKKIVRVMKKINLDAPHEVMLTLDASTGQNAVSQTKIFNEAVGISGINLTKLDGTAKGGIIFSLADQFGIPIRYIGIGEGIDDLRPFEAQQFVDALFSQDVTEQQ</sequence>
<evidence type="ECO:0000259" key="11">
    <source>
        <dbReference type="PROSITE" id="PS00300"/>
    </source>
</evidence>
<keyword evidence="5 10" id="KW-0342">GTP-binding</keyword>
<dbReference type="InterPro" id="IPR042101">
    <property type="entry name" value="SRP54_N_sf"/>
</dbReference>
<keyword evidence="6 10" id="KW-0472">Membrane</keyword>
<dbReference type="InterPro" id="IPR027417">
    <property type="entry name" value="P-loop_NTPase"/>
</dbReference>
<evidence type="ECO:0000256" key="8">
    <source>
        <dbReference type="ARBA" id="ARBA00048027"/>
    </source>
</evidence>